<feature type="domain" description="Lantibiotic dehydratase N-terminal" evidence="1">
    <location>
        <begin position="43"/>
        <end position="693"/>
    </location>
</feature>
<dbReference type="InterPro" id="IPR023809">
    <property type="entry name" value="Thiopep_bacteriocin_synth_dom"/>
</dbReference>
<dbReference type="NCBIfam" id="TIGR03891">
    <property type="entry name" value="thiopep_ocin"/>
    <property type="match status" value="1"/>
</dbReference>
<dbReference type="Proteomes" id="UP000318815">
    <property type="component" value="Unassembled WGS sequence"/>
</dbReference>
<dbReference type="AlphaFoldDB" id="A0A5C6LQR3"/>
<organism evidence="3 4">
    <name type="scientific">Chitinophaga pinensis</name>
    <dbReference type="NCBI Taxonomy" id="79329"/>
    <lineage>
        <taxon>Bacteria</taxon>
        <taxon>Pseudomonadati</taxon>
        <taxon>Bacteroidota</taxon>
        <taxon>Chitinophagia</taxon>
        <taxon>Chitinophagales</taxon>
        <taxon>Chitinophagaceae</taxon>
        <taxon>Chitinophaga</taxon>
    </lineage>
</organism>
<dbReference type="OrthoDB" id="1273722at2"/>
<evidence type="ECO:0000259" key="1">
    <source>
        <dbReference type="Pfam" id="PF04738"/>
    </source>
</evidence>
<evidence type="ECO:0000313" key="3">
    <source>
        <dbReference type="EMBL" id="TWV99784.1"/>
    </source>
</evidence>
<dbReference type="Pfam" id="PF04738">
    <property type="entry name" value="Lant_dehydr_N"/>
    <property type="match status" value="1"/>
</dbReference>
<dbReference type="EMBL" id="VOHS01000013">
    <property type="protein sequence ID" value="TWV99784.1"/>
    <property type="molecule type" value="Genomic_DNA"/>
</dbReference>
<keyword evidence="4" id="KW-1185">Reference proteome</keyword>
<gene>
    <name evidence="3" type="ORF">FEF09_15155</name>
</gene>
<feature type="domain" description="Thiopeptide-type bacteriocin biosynthesis" evidence="2">
    <location>
        <begin position="761"/>
        <end position="1025"/>
    </location>
</feature>
<proteinExistence type="predicted"/>
<reference evidence="3 4" key="1">
    <citation type="submission" date="2019-08" db="EMBL/GenBank/DDBJ databases">
        <title>Whole genome sequencing of chitin degrading bacteria Chitinophaga pinensis YS16.</title>
        <authorList>
            <person name="Singh R.P."/>
            <person name="Manchanda G."/>
            <person name="Maurya I.K."/>
            <person name="Joshi N.K."/>
            <person name="Srivastava A.K."/>
        </authorList>
    </citation>
    <scope>NUCLEOTIDE SEQUENCE [LARGE SCALE GENOMIC DNA]</scope>
    <source>
        <strain evidence="3 4">YS-16</strain>
    </source>
</reference>
<name>A0A5C6LQR3_9BACT</name>
<accession>A0A5C6LQR3</accession>
<evidence type="ECO:0008006" key="5">
    <source>
        <dbReference type="Google" id="ProtNLM"/>
    </source>
</evidence>
<comment type="caution">
    <text evidence="3">The sequence shown here is derived from an EMBL/GenBank/DDBJ whole genome shotgun (WGS) entry which is preliminary data.</text>
</comment>
<protein>
    <recommendedName>
        <fullName evidence="5">Thiopeptide-type bacteriocin biosynthesis protein</fullName>
    </recommendedName>
</protein>
<dbReference type="Pfam" id="PF14028">
    <property type="entry name" value="Lant_dehydr_C"/>
    <property type="match status" value="1"/>
</dbReference>
<dbReference type="InterPro" id="IPR006827">
    <property type="entry name" value="Lant_deHydtase_N"/>
</dbReference>
<sequence>MITNKGFYLLRAPLMPIEFLTRFLQLPYEELADEIKKVFATSYLAEAIYIASPELSSELRKWQEGQIFSEKDQEKLVLSLFRYLLRMSTRCTPYGLFAGCSTGYTGSVTSVYIQSVTAHQQHCRLDMNYVAELAETIAGMPAVQEQLRYYRNNSVYRTGDTYRYAAFTVKDKFRQYDLTAVNHSPYLEAILDIAEKGATRQMLYQHITADDITEEEARTFIDELIDSQLLISELEPTITGEEFFHVLTDKLGKLKGIQPVYDILCAIREQLTVSQPGIEKYLHTHALVKQLLPDTKNKDLVQTDLFLATTSNTISEAVINDIQTQMEVLWKLSVVNKQPDLLQFCKAFSQRYEEQEIPLALALDTETGIGYGAYTSHYAAYAPLLEEVVIRNTGTPDTIPWNTMRQFQLRRYMECLQMQQPEVLLTDDDINSLATTSTAPIPDSFYLMGSIVSENAAAMDQGDYLFDFSSCGGPSAGNLLGRFCHGDNALKQLVRDCLDEEAGQQPGVIYAEIIHLPEARTGNILLRPQLRDYEIVYLGNGSVTEERQLPVTDLLVSVQNEQVILRSKRFNKRVIPRLSTAHNFTTGSLPLYKFLGDLQFQQLRHATGWQWQLPIEAPFLPRVRYKHIVLQKCTWLIHSKDYPSLQKNASVQLHFKAFSAIKDALKLPRYISIADRDNELFIDLENASCVHLLVTSLLKREQLTLQEVLQTPAQCWVKGEAGRFTNEIILPFKSNALQPVTISSALTPHQPQRHFPPGSEWLYVKIYAGINTAEKILTTVIKPMVEHLMRDGVIEQWFFIRYTDPEDHIRIRFHHANRKDFWTIVLAGLHERLAAAIDPGLIHRIQTDTYVRELERYGATTMAVSERIFCYDSEAVLGCADLLEGEEGEHFRWLLAIRGVDMLMDDFGYTLSRKSTYLKRLQQHFFREFGAGQSLQTQLNAGYRKHMRQISSFLDPQQDIDNEIEEAIQLLEKRSSHIRQAIKDVAVHTWDELLSSYIHMFLNRMLSSNQRKHELVIYHFLSKYYESRVAMLKQQQLS</sequence>
<evidence type="ECO:0000313" key="4">
    <source>
        <dbReference type="Proteomes" id="UP000318815"/>
    </source>
</evidence>
<evidence type="ECO:0000259" key="2">
    <source>
        <dbReference type="Pfam" id="PF14028"/>
    </source>
</evidence>
<dbReference type="RefSeq" id="WP_146305900.1">
    <property type="nucleotide sequence ID" value="NZ_VOHS01000013.1"/>
</dbReference>